<reference evidence="2 3" key="1">
    <citation type="submission" date="2016-05" db="EMBL/GenBank/DDBJ databases">
        <authorList>
            <person name="Lavstsen T."/>
            <person name="Jespersen J.S."/>
        </authorList>
    </citation>
    <scope>NUCLEOTIDE SEQUENCE [LARGE SCALE GENOMIC DNA]</scope>
    <source>
        <strain evidence="2 3">B7-9</strain>
    </source>
</reference>
<proteinExistence type="predicted"/>
<feature type="compositionally biased region" description="Polar residues" evidence="1">
    <location>
        <begin position="1"/>
        <end position="26"/>
    </location>
</feature>
<evidence type="ECO:0000313" key="3">
    <source>
        <dbReference type="Proteomes" id="UP000220922"/>
    </source>
</evidence>
<organism evidence="2 3">
    <name type="scientific">Candidatus Chloroploca asiatica</name>
    <dbReference type="NCBI Taxonomy" id="1506545"/>
    <lineage>
        <taxon>Bacteria</taxon>
        <taxon>Bacillati</taxon>
        <taxon>Chloroflexota</taxon>
        <taxon>Chloroflexia</taxon>
        <taxon>Chloroflexales</taxon>
        <taxon>Chloroflexineae</taxon>
        <taxon>Oscillochloridaceae</taxon>
        <taxon>Candidatus Chloroploca</taxon>
    </lineage>
</organism>
<evidence type="ECO:0000256" key="1">
    <source>
        <dbReference type="SAM" id="MobiDB-lite"/>
    </source>
</evidence>
<sequence>MMPRSPSSTQGGASSPSRVPPRTQSPRWHGNPYERPPTDAELAKARRRQRSLMRFGGVVVLLLVYG</sequence>
<protein>
    <submittedName>
        <fullName evidence="2">Uncharacterized protein</fullName>
    </submittedName>
</protein>
<dbReference type="EMBL" id="LYXE01000042">
    <property type="protein sequence ID" value="PDW00414.1"/>
    <property type="molecule type" value="Genomic_DNA"/>
</dbReference>
<evidence type="ECO:0000313" key="2">
    <source>
        <dbReference type="EMBL" id="PDW00414.1"/>
    </source>
</evidence>
<keyword evidence="3" id="KW-1185">Reference proteome</keyword>
<feature type="region of interest" description="Disordered" evidence="1">
    <location>
        <begin position="1"/>
        <end position="45"/>
    </location>
</feature>
<gene>
    <name evidence="2" type="ORF">A9Q02_22925</name>
</gene>
<dbReference type="Proteomes" id="UP000220922">
    <property type="component" value="Unassembled WGS sequence"/>
</dbReference>
<dbReference type="AlphaFoldDB" id="A0A2H3KY11"/>
<accession>A0A2H3KY11</accession>
<name>A0A2H3KY11_9CHLR</name>
<comment type="caution">
    <text evidence="2">The sequence shown here is derived from an EMBL/GenBank/DDBJ whole genome shotgun (WGS) entry which is preliminary data.</text>
</comment>